<dbReference type="InterPro" id="IPR043128">
    <property type="entry name" value="Rev_trsase/Diguanyl_cyclase"/>
</dbReference>
<dbReference type="Pfam" id="PF17919">
    <property type="entry name" value="RT_RNaseH_2"/>
    <property type="match status" value="1"/>
</dbReference>
<keyword evidence="4" id="KW-0378">Hydrolase</keyword>
<dbReference type="InterPro" id="IPR001584">
    <property type="entry name" value="Integrase_cat-core"/>
</dbReference>
<dbReference type="InterPro" id="IPR041588">
    <property type="entry name" value="Integrase_H2C2"/>
</dbReference>
<dbReference type="CDD" id="cd01647">
    <property type="entry name" value="RT_LTR"/>
    <property type="match status" value="1"/>
</dbReference>
<evidence type="ECO:0000256" key="10">
    <source>
        <dbReference type="ARBA" id="ARBA00023172"/>
    </source>
</evidence>
<dbReference type="GO" id="GO:0006508">
    <property type="term" value="P:proteolysis"/>
    <property type="evidence" value="ECO:0007669"/>
    <property type="project" value="UniProtKB-KW"/>
</dbReference>
<keyword evidence="9" id="KW-0238">DNA-binding</keyword>
<keyword evidence="8" id="KW-0808">Transferase</keyword>
<dbReference type="Gene3D" id="3.10.20.370">
    <property type="match status" value="1"/>
</dbReference>
<dbReference type="InterPro" id="IPR056924">
    <property type="entry name" value="SH3_Tf2-1"/>
</dbReference>
<dbReference type="Pfam" id="PF00078">
    <property type="entry name" value="RVT_1"/>
    <property type="match status" value="1"/>
</dbReference>
<dbReference type="CDD" id="cd09274">
    <property type="entry name" value="RNase_HI_RT_Ty3"/>
    <property type="match status" value="1"/>
</dbReference>
<dbReference type="EMBL" id="CP144695">
    <property type="protein sequence ID" value="WVZ05472.1"/>
    <property type="molecule type" value="Genomic_DNA"/>
</dbReference>
<dbReference type="FunFam" id="1.10.340.70:FF:000001">
    <property type="entry name" value="Retrovirus-related Pol polyprotein from transposon gypsy-like Protein"/>
    <property type="match status" value="1"/>
</dbReference>
<evidence type="ECO:0000256" key="4">
    <source>
        <dbReference type="ARBA" id="ARBA00022801"/>
    </source>
</evidence>
<gene>
    <name evidence="13" type="ORF">V8G54_018818</name>
</gene>
<dbReference type="Pfam" id="PF17921">
    <property type="entry name" value="Integrase_H2C2"/>
    <property type="match status" value="1"/>
</dbReference>
<evidence type="ECO:0000313" key="13">
    <source>
        <dbReference type="EMBL" id="WVZ05472.1"/>
    </source>
</evidence>
<dbReference type="FunFam" id="3.30.70.270:FF:000020">
    <property type="entry name" value="Transposon Tf2-6 polyprotein-like Protein"/>
    <property type="match status" value="1"/>
</dbReference>
<keyword evidence="1" id="KW-0645">Protease</keyword>
<evidence type="ECO:0000256" key="9">
    <source>
        <dbReference type="ARBA" id="ARBA00023125"/>
    </source>
</evidence>
<evidence type="ECO:0000256" key="5">
    <source>
        <dbReference type="ARBA" id="ARBA00022842"/>
    </source>
</evidence>
<keyword evidence="10" id="KW-0233">DNA recombination</keyword>
<keyword evidence="7" id="KW-0695">RNA-directed DNA polymerase</keyword>
<dbReference type="GO" id="GO:0003677">
    <property type="term" value="F:DNA binding"/>
    <property type="evidence" value="ECO:0007669"/>
    <property type="project" value="UniProtKB-KW"/>
</dbReference>
<dbReference type="GO" id="GO:0015074">
    <property type="term" value="P:DNA integration"/>
    <property type="evidence" value="ECO:0007669"/>
    <property type="project" value="UniProtKB-KW"/>
</dbReference>
<evidence type="ECO:0000256" key="3">
    <source>
        <dbReference type="ARBA" id="ARBA00022750"/>
    </source>
</evidence>
<evidence type="ECO:0000259" key="12">
    <source>
        <dbReference type="PROSITE" id="PS50994"/>
    </source>
</evidence>
<dbReference type="InterPro" id="IPR050951">
    <property type="entry name" value="Retrovirus_Pol_polyprotein"/>
</dbReference>
<dbReference type="GO" id="GO:0046872">
    <property type="term" value="F:metal ion binding"/>
    <property type="evidence" value="ECO:0007669"/>
    <property type="project" value="UniProtKB-KW"/>
</dbReference>
<dbReference type="InterPro" id="IPR041577">
    <property type="entry name" value="RT_RNaseH_2"/>
</dbReference>
<dbReference type="Proteomes" id="UP001374535">
    <property type="component" value="Chromosome 6"/>
</dbReference>
<dbReference type="Pfam" id="PF24626">
    <property type="entry name" value="SH3_Tf2-1"/>
    <property type="match status" value="1"/>
</dbReference>
<keyword evidence="3" id="KW-0064">Aspartyl protease</keyword>
<organism evidence="13 14">
    <name type="scientific">Vigna mungo</name>
    <name type="common">Black gram</name>
    <name type="synonym">Phaseolus mungo</name>
    <dbReference type="NCBI Taxonomy" id="3915"/>
    <lineage>
        <taxon>Eukaryota</taxon>
        <taxon>Viridiplantae</taxon>
        <taxon>Streptophyta</taxon>
        <taxon>Embryophyta</taxon>
        <taxon>Tracheophyta</taxon>
        <taxon>Spermatophyta</taxon>
        <taxon>Magnoliopsida</taxon>
        <taxon>eudicotyledons</taxon>
        <taxon>Gunneridae</taxon>
        <taxon>Pentapetalae</taxon>
        <taxon>rosids</taxon>
        <taxon>fabids</taxon>
        <taxon>Fabales</taxon>
        <taxon>Fabaceae</taxon>
        <taxon>Papilionoideae</taxon>
        <taxon>50 kb inversion clade</taxon>
        <taxon>NPAAA clade</taxon>
        <taxon>indigoferoid/millettioid clade</taxon>
        <taxon>Phaseoleae</taxon>
        <taxon>Vigna</taxon>
    </lineage>
</organism>
<name>A0AAQ3N9D5_VIGMU</name>
<dbReference type="GO" id="GO:0006310">
    <property type="term" value="P:DNA recombination"/>
    <property type="evidence" value="ECO:0007669"/>
    <property type="project" value="UniProtKB-KW"/>
</dbReference>
<evidence type="ECO:0000256" key="8">
    <source>
        <dbReference type="ARBA" id="ARBA00022932"/>
    </source>
</evidence>
<evidence type="ECO:0000256" key="1">
    <source>
        <dbReference type="ARBA" id="ARBA00022670"/>
    </source>
</evidence>
<protein>
    <recommendedName>
        <fullName evidence="12">Integrase catalytic domain-containing protein</fullName>
    </recommendedName>
</protein>
<evidence type="ECO:0000313" key="14">
    <source>
        <dbReference type="Proteomes" id="UP001374535"/>
    </source>
</evidence>
<dbReference type="PANTHER" id="PTHR37984">
    <property type="entry name" value="PROTEIN CBG26694"/>
    <property type="match status" value="1"/>
</dbReference>
<feature type="domain" description="Integrase catalytic" evidence="12">
    <location>
        <begin position="434"/>
        <end position="546"/>
    </location>
</feature>
<keyword evidence="14" id="KW-1185">Reference proteome</keyword>
<reference evidence="13 14" key="1">
    <citation type="journal article" date="2023" name="Life. Sci Alliance">
        <title>Evolutionary insights into 3D genome organization and epigenetic landscape of Vigna mungo.</title>
        <authorList>
            <person name="Junaid A."/>
            <person name="Singh B."/>
            <person name="Bhatia S."/>
        </authorList>
    </citation>
    <scope>NUCLEOTIDE SEQUENCE [LARGE SCALE GENOMIC DNA]</scope>
    <source>
        <strain evidence="13">Urdbean</strain>
    </source>
</reference>
<proteinExistence type="predicted"/>
<dbReference type="InterPro" id="IPR043502">
    <property type="entry name" value="DNA/RNA_pol_sf"/>
</dbReference>
<dbReference type="InterPro" id="IPR012337">
    <property type="entry name" value="RNaseH-like_sf"/>
</dbReference>
<dbReference type="SUPFAM" id="SSF56672">
    <property type="entry name" value="DNA/RNA polymerases"/>
    <property type="match status" value="1"/>
</dbReference>
<evidence type="ECO:0000256" key="2">
    <source>
        <dbReference type="ARBA" id="ARBA00022723"/>
    </source>
</evidence>
<dbReference type="GO" id="GO:0004190">
    <property type="term" value="F:aspartic-type endopeptidase activity"/>
    <property type="evidence" value="ECO:0007669"/>
    <property type="project" value="UniProtKB-KW"/>
</dbReference>
<accession>A0AAQ3N9D5</accession>
<keyword evidence="6" id="KW-0229">DNA integration</keyword>
<keyword evidence="8" id="KW-0239">DNA-directed DNA polymerase</keyword>
<keyword evidence="2" id="KW-0479">Metal-binding</keyword>
<evidence type="ECO:0000256" key="6">
    <source>
        <dbReference type="ARBA" id="ARBA00022908"/>
    </source>
</evidence>
<keyword evidence="11" id="KW-0511">Multifunctional enzyme</keyword>
<sequence>MREEDIPKTTFRTHERHYEYLVMPFGLMNAPSTFQAFMNEGYWYFFDDILVYSNTWEEHMQLLEKVLEVLRDHKLFANKEKCLFSHEKVEYLGHIISTHGVAVDPTKVNSVLEWPIPKNVKGVHGFLGLTGYYRKFIKYYGKIAKPLTELTRKDGFGWNEQAQEAFNELKQKVTSAPVLRLPNFEEEFVLEYDASGTGIGAILMQGKRPVAYYSKALSLRNLTKSAYERELMAVALAIQHWRPYLLGRKFTVFSYHKSLKQLMQQRITTCGQQNWLARLLGYNFEIIYKPGKENQGADALSRSRDEGEMKSMVSFPVWLDWQELNAAVHVDDKLKKIIEEMKAGQVYVGYEYKQGVLYYKDRLVILEKSVWVNKLLEEAHSTPQGDHSGFYRTYRRIAANVYWKGMKKDVQQFVQACDTCQRHKCITTTPNGLLQSLPISERVWEDISMDFITRLPWSKGFEAILVGVDRLTKYCHFVPLKHSYTAKSLAEIFVKEIVRLHGIPNSVVSDRDPIFMSLFWRELFKMQGTKLKMSTSYHPQSDGQTEWWFNTTYHTPHKALLLKRCMEELLRLVAAVQKDLLEKDEALRRLKSHLLRAQDRMMIQANRHRRGIHFSEKVGEVACRLKLPPTSKIHLVFHVSLLKKAVGKYKVEDVFPTGLDDDRAGVLVPMAILATRNYTIKGETKKQVLVQWREQNADEAT</sequence>
<dbReference type="Gene3D" id="3.10.10.10">
    <property type="entry name" value="HIV Type 1 Reverse Transcriptase, subunit A, domain 1"/>
    <property type="match status" value="1"/>
</dbReference>
<keyword evidence="5" id="KW-0460">Magnesium</keyword>
<dbReference type="PROSITE" id="PS50994">
    <property type="entry name" value="INTEGRASE"/>
    <property type="match status" value="1"/>
</dbReference>
<dbReference type="Gene3D" id="1.10.340.70">
    <property type="match status" value="1"/>
</dbReference>
<dbReference type="InterPro" id="IPR000477">
    <property type="entry name" value="RT_dom"/>
</dbReference>
<keyword evidence="8" id="KW-0548">Nucleotidyltransferase</keyword>
<dbReference type="GO" id="GO:0003964">
    <property type="term" value="F:RNA-directed DNA polymerase activity"/>
    <property type="evidence" value="ECO:0007669"/>
    <property type="project" value="UniProtKB-KW"/>
</dbReference>
<dbReference type="SUPFAM" id="SSF53098">
    <property type="entry name" value="Ribonuclease H-like"/>
    <property type="match status" value="1"/>
</dbReference>
<dbReference type="PANTHER" id="PTHR37984:SF5">
    <property type="entry name" value="PROTEIN NYNRIN-LIKE"/>
    <property type="match status" value="1"/>
</dbReference>
<evidence type="ECO:0000256" key="11">
    <source>
        <dbReference type="ARBA" id="ARBA00023268"/>
    </source>
</evidence>
<dbReference type="Gene3D" id="3.30.420.10">
    <property type="entry name" value="Ribonuclease H-like superfamily/Ribonuclease H"/>
    <property type="match status" value="1"/>
</dbReference>
<evidence type="ECO:0000256" key="7">
    <source>
        <dbReference type="ARBA" id="ARBA00022918"/>
    </source>
</evidence>
<dbReference type="Gene3D" id="3.30.70.270">
    <property type="match status" value="2"/>
</dbReference>
<dbReference type="AlphaFoldDB" id="A0AAQ3N9D5"/>
<dbReference type="GO" id="GO:0003887">
    <property type="term" value="F:DNA-directed DNA polymerase activity"/>
    <property type="evidence" value="ECO:0007669"/>
    <property type="project" value="UniProtKB-KW"/>
</dbReference>
<dbReference type="InterPro" id="IPR036397">
    <property type="entry name" value="RNaseH_sf"/>
</dbReference>